<reference evidence="5" key="1">
    <citation type="journal article" date="2014" name="Nat. Commun.">
        <title>Genomic adaptations of the halophilic Dead Sea filamentous fungus Eurotium rubrum.</title>
        <authorList>
            <person name="Kis-Papo T."/>
            <person name="Weig A.R."/>
            <person name="Riley R."/>
            <person name="Persoh D."/>
            <person name="Salamov A."/>
            <person name="Sun H."/>
            <person name="Lipzen A."/>
            <person name="Wasser S.P."/>
            <person name="Rambold G."/>
            <person name="Grigoriev I.V."/>
            <person name="Nevo E."/>
        </authorList>
    </citation>
    <scope>NUCLEOTIDE SEQUENCE [LARGE SCALE GENOMIC DNA]</scope>
    <source>
        <strain evidence="5">CBS 135680</strain>
    </source>
</reference>
<keyword evidence="2" id="KW-0479">Metal-binding</keyword>
<organism evidence="4 5">
    <name type="scientific">Aspergillus ruber (strain CBS 135680)</name>
    <dbReference type="NCBI Taxonomy" id="1388766"/>
    <lineage>
        <taxon>Eukaryota</taxon>
        <taxon>Fungi</taxon>
        <taxon>Dikarya</taxon>
        <taxon>Ascomycota</taxon>
        <taxon>Pezizomycotina</taxon>
        <taxon>Eurotiomycetes</taxon>
        <taxon>Eurotiomycetidae</taxon>
        <taxon>Eurotiales</taxon>
        <taxon>Aspergillaceae</taxon>
        <taxon>Aspergillus</taxon>
        <taxon>Aspergillus subgen. Aspergillus</taxon>
    </lineage>
</organism>
<sequence>MTTDSNQPAPTVVDRDDIQIPIIDFAPFLSGTPAGKHSVALSVTNAFRNSGFLYLRGHGIPPSVVSKTFASSARFFARPQDQKDSLRWTGPVSNRGYIATGQEKLVPVEDTAGIENLRTTSPDFKESMEIGKEGVVGMVNQWPDHIDEEGRSFKQTMLLFFETCNTLQMQIMQAIALGMNLPEHFFEKYIDAGDNILRLLHYPPIPKDIFQRQPGQVRAGEHSDYGSITLLFQDARGGLQVRSPKGTFVDVTPVPDTIVVNTGDLLARWANDNITSTRHRVVEPPVSAGDEGEYPARYSVAYFCNPNTNQVIEALPGTYDEQEGRKYPGIKALDYLIQRLGATI</sequence>
<dbReference type="OrthoDB" id="288590at2759"/>
<dbReference type="Proteomes" id="UP000019804">
    <property type="component" value="Unassembled WGS sequence"/>
</dbReference>
<dbReference type="InterPro" id="IPR044861">
    <property type="entry name" value="IPNS-like_FE2OG_OXY"/>
</dbReference>
<protein>
    <submittedName>
        <fullName evidence="4">Clavaminate synthase-like protein</fullName>
    </submittedName>
</protein>
<dbReference type="EMBL" id="KK088428">
    <property type="protein sequence ID" value="EYE94101.1"/>
    <property type="molecule type" value="Genomic_DNA"/>
</dbReference>
<dbReference type="Pfam" id="PF14226">
    <property type="entry name" value="DIOX_N"/>
    <property type="match status" value="1"/>
</dbReference>
<dbReference type="InterPro" id="IPR005123">
    <property type="entry name" value="Oxoglu/Fe-dep_dioxygenase_dom"/>
</dbReference>
<dbReference type="SUPFAM" id="SSF51197">
    <property type="entry name" value="Clavaminate synthase-like"/>
    <property type="match status" value="1"/>
</dbReference>
<dbReference type="HOGENOM" id="CLU_010119_6_1_1"/>
<dbReference type="PROSITE" id="PS51471">
    <property type="entry name" value="FE2OG_OXY"/>
    <property type="match status" value="1"/>
</dbReference>
<gene>
    <name evidence="4" type="ORF">EURHEDRAFT_516357</name>
</gene>
<dbReference type="FunFam" id="2.60.120.330:FF:000030">
    <property type="entry name" value="Thymine dioxygenase"/>
    <property type="match status" value="1"/>
</dbReference>
<comment type="similarity">
    <text evidence="1 2">Belongs to the iron/ascorbate-dependent oxidoreductase family.</text>
</comment>
<name>A0A017SBD3_ASPRC</name>
<dbReference type="InterPro" id="IPR050231">
    <property type="entry name" value="Iron_ascorbate_oxido_reductase"/>
</dbReference>
<dbReference type="RefSeq" id="XP_040637789.1">
    <property type="nucleotide sequence ID" value="XM_040786471.1"/>
</dbReference>
<keyword evidence="2" id="KW-0408">Iron</keyword>
<dbReference type="InterPro" id="IPR027443">
    <property type="entry name" value="IPNS-like_sf"/>
</dbReference>
<evidence type="ECO:0000259" key="3">
    <source>
        <dbReference type="PROSITE" id="PS51471"/>
    </source>
</evidence>
<dbReference type="GO" id="GO:0046872">
    <property type="term" value="F:metal ion binding"/>
    <property type="evidence" value="ECO:0007669"/>
    <property type="project" value="UniProtKB-KW"/>
</dbReference>
<dbReference type="STRING" id="1388766.A0A017SBD3"/>
<dbReference type="PRINTS" id="PR00682">
    <property type="entry name" value="IPNSYNTHASE"/>
</dbReference>
<feature type="domain" description="Fe2OG dioxygenase" evidence="3">
    <location>
        <begin position="193"/>
        <end position="306"/>
    </location>
</feature>
<evidence type="ECO:0000256" key="2">
    <source>
        <dbReference type="RuleBase" id="RU003682"/>
    </source>
</evidence>
<proteinExistence type="inferred from homology"/>
<evidence type="ECO:0000313" key="5">
    <source>
        <dbReference type="Proteomes" id="UP000019804"/>
    </source>
</evidence>
<dbReference type="InterPro" id="IPR026992">
    <property type="entry name" value="DIOX_N"/>
</dbReference>
<dbReference type="GO" id="GO:0016491">
    <property type="term" value="F:oxidoreductase activity"/>
    <property type="evidence" value="ECO:0007669"/>
    <property type="project" value="UniProtKB-KW"/>
</dbReference>
<accession>A0A017SBD3</accession>
<dbReference type="GO" id="GO:0044283">
    <property type="term" value="P:small molecule biosynthetic process"/>
    <property type="evidence" value="ECO:0007669"/>
    <property type="project" value="UniProtKB-ARBA"/>
</dbReference>
<evidence type="ECO:0000313" key="4">
    <source>
        <dbReference type="EMBL" id="EYE94101.1"/>
    </source>
</evidence>
<dbReference type="PANTHER" id="PTHR47990">
    <property type="entry name" value="2-OXOGLUTARATE (2OG) AND FE(II)-DEPENDENT OXYGENASE SUPERFAMILY PROTEIN-RELATED"/>
    <property type="match status" value="1"/>
</dbReference>
<evidence type="ECO:0000256" key="1">
    <source>
        <dbReference type="ARBA" id="ARBA00008056"/>
    </source>
</evidence>
<dbReference type="Gene3D" id="2.60.120.330">
    <property type="entry name" value="B-lactam Antibiotic, Isopenicillin N Synthase, Chain"/>
    <property type="match status" value="1"/>
</dbReference>
<keyword evidence="5" id="KW-1185">Reference proteome</keyword>
<dbReference type="GeneID" id="63701595"/>
<keyword evidence="2" id="KW-0560">Oxidoreductase</keyword>
<dbReference type="AlphaFoldDB" id="A0A017SBD3"/>
<dbReference type="Pfam" id="PF03171">
    <property type="entry name" value="2OG-FeII_Oxy"/>
    <property type="match status" value="1"/>
</dbReference>